<evidence type="ECO:0000313" key="2">
    <source>
        <dbReference type="Proteomes" id="UP000637061"/>
    </source>
</evidence>
<accession>A0A8I1ECP6</accession>
<dbReference type="RefSeq" id="WP_198746477.1">
    <property type="nucleotide sequence ID" value="NZ_JAEHTE010000002.1"/>
</dbReference>
<dbReference type="Proteomes" id="UP000637061">
    <property type="component" value="Unassembled WGS sequence"/>
</dbReference>
<organism evidence="1 2">
    <name type="scientific">Pseudomonas putida</name>
    <name type="common">Arthrobacter siderocapsulatus</name>
    <dbReference type="NCBI Taxonomy" id="303"/>
    <lineage>
        <taxon>Bacteria</taxon>
        <taxon>Pseudomonadati</taxon>
        <taxon>Pseudomonadota</taxon>
        <taxon>Gammaproteobacteria</taxon>
        <taxon>Pseudomonadales</taxon>
        <taxon>Pseudomonadaceae</taxon>
        <taxon>Pseudomonas</taxon>
    </lineage>
</organism>
<gene>
    <name evidence="1" type="ORF">JEU22_02925</name>
</gene>
<dbReference type="EMBL" id="JAEHTE010000002">
    <property type="protein sequence ID" value="MBI6882853.1"/>
    <property type="molecule type" value="Genomic_DNA"/>
</dbReference>
<proteinExistence type="predicted"/>
<evidence type="ECO:0000313" key="1">
    <source>
        <dbReference type="EMBL" id="MBI6882853.1"/>
    </source>
</evidence>
<protein>
    <submittedName>
        <fullName evidence="1">Uncharacterized protein</fullName>
    </submittedName>
</protein>
<sequence length="308" mass="35157">MLDFAVENKEIKRALNTVMALKGPRAKAIEAVCQDVDLLRAVCALDPTPGLKYIKWILTRLYRNPQSIAESLWYQDEEPGRLRELLLEFEAAKHLLPIHMRDIFNYRTLEGLEEVLRLQRKDRGFKALKLIVNGARAETIYHDTLLNEHDGFSVHQPRCVEDVIVLTGSQDVFDLRGNKLYRELALTGKVYVFSTNYGVFVGAVPENAGEKGVLVDFTGEMAIFEDALQAHKDVTWESCPDIYTLLCQIDPALPFDEELEAIGPYRVALNQFPLILDEDREVPDYLVDELLQDPQLNEEARKAIQEAR</sequence>
<reference evidence="1" key="1">
    <citation type="submission" date="2020-12" db="EMBL/GenBank/DDBJ databases">
        <title>Enhanced detection system for hospital associated transmission using whole genome sequencing surveillance.</title>
        <authorList>
            <person name="Harrison L.H."/>
            <person name="Van Tyne D."/>
            <person name="Marsh J.W."/>
            <person name="Griffith M.P."/>
            <person name="Snyder D.J."/>
            <person name="Cooper V.S."/>
            <person name="Mustapha M."/>
        </authorList>
    </citation>
    <scope>NUCLEOTIDE SEQUENCE</scope>
    <source>
        <strain evidence="1">PSB00042</strain>
    </source>
</reference>
<comment type="caution">
    <text evidence="1">The sequence shown here is derived from an EMBL/GenBank/DDBJ whole genome shotgun (WGS) entry which is preliminary data.</text>
</comment>
<name>A0A8I1ECP6_PSEPU</name>
<dbReference type="AlphaFoldDB" id="A0A8I1ECP6"/>